<dbReference type="Proteomes" id="UP000190989">
    <property type="component" value="Unassembled WGS sequence"/>
</dbReference>
<dbReference type="GO" id="GO:0050661">
    <property type="term" value="F:NADP binding"/>
    <property type="evidence" value="ECO:0007669"/>
    <property type="project" value="InterPro"/>
</dbReference>
<keyword evidence="3" id="KW-0288">FMN</keyword>
<dbReference type="GO" id="GO:0003959">
    <property type="term" value="F:NADPH dehydrogenase activity"/>
    <property type="evidence" value="ECO:0007669"/>
    <property type="project" value="InterPro"/>
</dbReference>
<evidence type="ECO:0000256" key="5">
    <source>
        <dbReference type="ARBA" id="ARBA00023002"/>
    </source>
</evidence>
<keyword evidence="5" id="KW-0560">Oxidoreductase</keyword>
<gene>
    <name evidence="7" type="ORF">SAMN06295987_1011214</name>
</gene>
<comment type="cofactor">
    <cofactor evidence="1">
        <name>FMN</name>
        <dbReference type="ChEBI" id="CHEBI:58210"/>
    </cofactor>
</comment>
<dbReference type="Gene3D" id="3.20.20.70">
    <property type="entry name" value="Aldolase class I"/>
    <property type="match status" value="1"/>
</dbReference>
<feature type="domain" description="NADH:flavin oxidoreductase/NADH oxidase N-terminal" evidence="6">
    <location>
        <begin position="3"/>
        <end position="339"/>
    </location>
</feature>
<dbReference type="PANTHER" id="PTHR43303">
    <property type="entry name" value="NADPH DEHYDROGENASE C23G7.10C-RELATED"/>
    <property type="match status" value="1"/>
</dbReference>
<name>A0A1U6H491_9SPHN</name>
<proteinExistence type="predicted"/>
<keyword evidence="4" id="KW-0521">NADP</keyword>
<evidence type="ECO:0000256" key="4">
    <source>
        <dbReference type="ARBA" id="ARBA00022857"/>
    </source>
</evidence>
<dbReference type="Pfam" id="PF00724">
    <property type="entry name" value="Oxidored_FMN"/>
    <property type="match status" value="1"/>
</dbReference>
<dbReference type="GO" id="GO:0010181">
    <property type="term" value="F:FMN binding"/>
    <property type="evidence" value="ECO:0007669"/>
    <property type="project" value="InterPro"/>
</dbReference>
<dbReference type="PANTHER" id="PTHR43303:SF4">
    <property type="entry name" value="NADPH DEHYDROGENASE C23G7.10C-RELATED"/>
    <property type="match status" value="1"/>
</dbReference>
<evidence type="ECO:0000256" key="2">
    <source>
        <dbReference type="ARBA" id="ARBA00022630"/>
    </source>
</evidence>
<dbReference type="AlphaFoldDB" id="A0A1U6H491"/>
<keyword evidence="2" id="KW-0285">Flavoprotein</keyword>
<sequence>MAKLFEPIQVGKLTLANRIVIAPMCQYSAQDGRMTDWHTIHLGTLAQSGAGILTIEAAAVAPEGRITYADVGLWDDETEAAMGKVLESVRRWSDMPIALQLAHAGRKASTTRPWDGGAQIAPGEENGWQTVSASAAPFQTHENPPEALDAAGLARIRDAFADSARRAARLGMDAIQIHAAHGYLLHQFLSPLSNRREDEYGGSLENRLRFPLEVYDAVRAAFPADKPVTVRVSGTDWVDGGWDVEQTIAFARALEARGCDAIHVSSGGLHPDQKIPVGPNYQVPLARKVKESVSMPVIAVGLITEPEQAEAIVATGDADMIAIARTVLYDPRWPWHAAAKLGARVKVSPQYLRCQPHTYRDLFEQA</sequence>
<dbReference type="STRING" id="428990.SAMN06295987_1011214"/>
<dbReference type="EMBL" id="FVZE01000001">
    <property type="protein sequence ID" value="SLJ90470.1"/>
    <property type="molecule type" value="Genomic_DNA"/>
</dbReference>
<dbReference type="CDD" id="cd02932">
    <property type="entry name" value="OYE_YqiM_FMN"/>
    <property type="match status" value="1"/>
</dbReference>
<evidence type="ECO:0000256" key="3">
    <source>
        <dbReference type="ARBA" id="ARBA00022643"/>
    </source>
</evidence>
<dbReference type="SUPFAM" id="SSF51395">
    <property type="entry name" value="FMN-linked oxidoreductases"/>
    <property type="match status" value="1"/>
</dbReference>
<keyword evidence="8" id="KW-1185">Reference proteome</keyword>
<dbReference type="RefSeq" id="WP_079729896.1">
    <property type="nucleotide sequence ID" value="NZ_FVZE01000001.1"/>
</dbReference>
<protein>
    <submittedName>
        <fullName evidence="7">2,4-dienoyl-CoA reductase</fullName>
    </submittedName>
</protein>
<dbReference type="InterPro" id="IPR044152">
    <property type="entry name" value="YqjM-like"/>
</dbReference>
<dbReference type="InterPro" id="IPR001155">
    <property type="entry name" value="OxRdtase_FMN_N"/>
</dbReference>
<reference evidence="8" key="1">
    <citation type="submission" date="2017-02" db="EMBL/GenBank/DDBJ databases">
        <authorList>
            <person name="Varghese N."/>
            <person name="Submissions S."/>
        </authorList>
    </citation>
    <scope>NUCLEOTIDE SEQUENCE [LARGE SCALE GENOMIC DNA]</scope>
    <source>
        <strain evidence="8">SM117</strain>
    </source>
</reference>
<evidence type="ECO:0000313" key="7">
    <source>
        <dbReference type="EMBL" id="SLJ90470.1"/>
    </source>
</evidence>
<evidence type="ECO:0000259" key="6">
    <source>
        <dbReference type="Pfam" id="PF00724"/>
    </source>
</evidence>
<accession>A0A1U6H491</accession>
<dbReference type="InterPro" id="IPR013785">
    <property type="entry name" value="Aldolase_TIM"/>
</dbReference>
<evidence type="ECO:0000313" key="8">
    <source>
        <dbReference type="Proteomes" id="UP000190989"/>
    </source>
</evidence>
<evidence type="ECO:0000256" key="1">
    <source>
        <dbReference type="ARBA" id="ARBA00001917"/>
    </source>
</evidence>
<organism evidence="7 8">
    <name type="scientific">Novosphingobium mathurense</name>
    <dbReference type="NCBI Taxonomy" id="428990"/>
    <lineage>
        <taxon>Bacteria</taxon>
        <taxon>Pseudomonadati</taxon>
        <taxon>Pseudomonadota</taxon>
        <taxon>Alphaproteobacteria</taxon>
        <taxon>Sphingomonadales</taxon>
        <taxon>Sphingomonadaceae</taxon>
        <taxon>Novosphingobium</taxon>
    </lineage>
</organism>